<accession>A0A369J1X8</accession>
<organism evidence="1 2">
    <name type="scientific">Hypsizygus marmoreus</name>
    <name type="common">White beech mushroom</name>
    <name type="synonym">Agaricus marmoreus</name>
    <dbReference type="NCBI Taxonomy" id="39966"/>
    <lineage>
        <taxon>Eukaryota</taxon>
        <taxon>Fungi</taxon>
        <taxon>Dikarya</taxon>
        <taxon>Basidiomycota</taxon>
        <taxon>Agaricomycotina</taxon>
        <taxon>Agaricomycetes</taxon>
        <taxon>Agaricomycetidae</taxon>
        <taxon>Agaricales</taxon>
        <taxon>Tricholomatineae</taxon>
        <taxon>Lyophyllaceae</taxon>
        <taxon>Hypsizygus</taxon>
    </lineage>
</organism>
<gene>
    <name evidence="1" type="ORF">Hypma_004554</name>
</gene>
<reference evidence="1" key="1">
    <citation type="submission" date="2018-04" db="EMBL/GenBank/DDBJ databases">
        <title>Whole genome sequencing of Hypsizygus marmoreus.</title>
        <authorList>
            <person name="Choi I.-G."/>
            <person name="Min B."/>
            <person name="Kim J.-G."/>
            <person name="Kim S."/>
            <person name="Oh Y.-L."/>
            <person name="Kong W.-S."/>
            <person name="Park H."/>
            <person name="Jeong J."/>
            <person name="Song E.-S."/>
        </authorList>
    </citation>
    <scope>NUCLEOTIDE SEQUENCE [LARGE SCALE GENOMIC DNA]</scope>
    <source>
        <strain evidence="1">51987-8</strain>
    </source>
</reference>
<proteinExistence type="predicted"/>
<sequence length="303" mass="34633">MHGIDFYIWQNIQSLEHYNNITAPSLRVRSIILIAFWVPHAWIHNLVDFSLTHDCWATNFIFDVADLHQAISGARMDHVEFDLARYLPAQGSSNIVTYQLPRSQHNDLVIADQILACIYYVIKRWLGFPLDSKSTLQAQVMAEFVKANSIPSILLLDGMWTLFNDPVGTLIGTNGKWAKTVKDTMVIQTLSSLIARHPFWKQDTSAYQVLCLLNDQRIAWDAVHANALDHRITSSHSPIQHLPLQLSYDTKKTLMKAFSQFLRDLLPVVKDGPLAHVNSTKKKRQKVAKKPDFYMPFRDLAPT</sequence>
<dbReference type="InParanoid" id="A0A369J1X8"/>
<dbReference type="OrthoDB" id="3130094at2759"/>
<evidence type="ECO:0000313" key="1">
    <source>
        <dbReference type="EMBL" id="RDB15402.1"/>
    </source>
</evidence>
<name>A0A369J1X8_HYPMA</name>
<dbReference type="Proteomes" id="UP000076154">
    <property type="component" value="Unassembled WGS sequence"/>
</dbReference>
<protein>
    <submittedName>
        <fullName evidence="1">Uncharacterized protein</fullName>
    </submittedName>
</protein>
<dbReference type="EMBL" id="LUEZ02000168">
    <property type="protein sequence ID" value="RDB15402.1"/>
    <property type="molecule type" value="Genomic_DNA"/>
</dbReference>
<dbReference type="AlphaFoldDB" id="A0A369J1X8"/>
<keyword evidence="2" id="KW-1185">Reference proteome</keyword>
<comment type="caution">
    <text evidence="1">The sequence shown here is derived from an EMBL/GenBank/DDBJ whole genome shotgun (WGS) entry which is preliminary data.</text>
</comment>
<evidence type="ECO:0000313" key="2">
    <source>
        <dbReference type="Proteomes" id="UP000076154"/>
    </source>
</evidence>